<keyword evidence="3" id="KW-0645">Protease</keyword>
<dbReference type="AlphaFoldDB" id="B4K028"/>
<keyword evidence="7" id="KW-0865">Zymogen</keyword>
<accession>B4K028</accession>
<dbReference type="PANTHER" id="PTHR24260">
    <property type="match status" value="1"/>
</dbReference>
<evidence type="ECO:0000256" key="4">
    <source>
        <dbReference type="ARBA" id="ARBA00022729"/>
    </source>
</evidence>
<dbReference type="OrthoDB" id="238681at2759"/>
<dbReference type="InParanoid" id="B4K028"/>
<dbReference type="Pfam" id="PF00089">
    <property type="entry name" value="Trypsin"/>
    <property type="match status" value="1"/>
</dbReference>
<dbReference type="InterPro" id="IPR009003">
    <property type="entry name" value="Peptidase_S1_PA"/>
</dbReference>
<dbReference type="Gene3D" id="2.40.10.10">
    <property type="entry name" value="Trypsin-like serine proteases"/>
    <property type="match status" value="1"/>
</dbReference>
<keyword evidence="5" id="KW-0378">Hydrolase</keyword>
<dbReference type="PhylomeDB" id="B4K028"/>
<protein>
    <submittedName>
        <fullName evidence="10">GH19683</fullName>
    </submittedName>
</protein>
<dbReference type="Pfam" id="PF16030">
    <property type="entry name" value="GD_N"/>
    <property type="match status" value="1"/>
</dbReference>
<dbReference type="SUPFAM" id="SSF50494">
    <property type="entry name" value="Trypsin-like serine proteases"/>
    <property type="match status" value="1"/>
</dbReference>
<comment type="subcellular location">
    <subcellularLocation>
        <location evidence="1">Secreted</location>
    </subcellularLocation>
</comment>
<dbReference type="Proteomes" id="UP000001070">
    <property type="component" value="Unassembled WGS sequence"/>
</dbReference>
<dbReference type="STRING" id="7222.B4K028"/>
<dbReference type="MEROPS" id="S01.A52"/>
<keyword evidence="4" id="KW-0732">Signal</keyword>
<evidence type="ECO:0000256" key="2">
    <source>
        <dbReference type="ARBA" id="ARBA00022525"/>
    </source>
</evidence>
<keyword evidence="8" id="KW-1015">Disulfide bond</keyword>
<dbReference type="OMA" id="HLTWINE"/>
<evidence type="ECO:0000256" key="8">
    <source>
        <dbReference type="ARBA" id="ARBA00023157"/>
    </source>
</evidence>
<sequence>MFLLLAMLLTVSIAQQLPENACSQYFKYVLSETGDSQGEITLDLQNGRNRIDVRFSQRGYQNQDAVGSLLPYPDQMIVRTKLGAAQFRLSLWSDAQGVLPKLTRLTFNDVTLCSSSDLIFDRMNPNLTPSLNAQSAAECGQESLFSSFIQMGREYPRGMYPWLAAIYHKESFNLLFKCGGSLVSNNLVITAAHCVYMKREDRIMVSLGRHDLDNFNEDGAESRHVLRILNHPEYSTRLAQQPDADIALVTLDQPVIFNDIISPICLWEAAESEILDDIGTVAGWGTDENGNVLTRYPRDVRAKIVTELECAKKIKVRKVLGRSFCAGNLDGSGPCLGDSGGGLMIKRNNRWLLRGIVSLGQRSLVGICNNTHQYVLYSDLSKHMTWIKQNIGLSL</sequence>
<keyword evidence="2" id="KW-0964">Secreted</keyword>
<dbReference type="InterPro" id="IPR031986">
    <property type="entry name" value="GD_N"/>
</dbReference>
<gene>
    <name evidence="10" type="primary">Dgri\GH19683</name>
    <name evidence="10" type="ORF">Dgri_GH19683</name>
</gene>
<dbReference type="InterPro" id="IPR051333">
    <property type="entry name" value="CLIP_Serine_Protease"/>
</dbReference>
<dbReference type="HOGENOM" id="CLU_006842_16_1_1"/>
<evidence type="ECO:0000313" key="10">
    <source>
        <dbReference type="EMBL" id="EDV91630.1"/>
    </source>
</evidence>
<name>B4K028_DROGR</name>
<dbReference type="InterPro" id="IPR043504">
    <property type="entry name" value="Peptidase_S1_PA_chymotrypsin"/>
</dbReference>
<dbReference type="PRINTS" id="PR00722">
    <property type="entry name" value="CHYMOTRYPSIN"/>
</dbReference>
<dbReference type="PROSITE" id="PS00134">
    <property type="entry name" value="TRYPSIN_HIS"/>
    <property type="match status" value="1"/>
</dbReference>
<dbReference type="PANTHER" id="PTHR24260:SF136">
    <property type="entry name" value="GH08193P-RELATED"/>
    <property type="match status" value="1"/>
</dbReference>
<feature type="domain" description="Peptidase S1" evidence="9">
    <location>
        <begin position="149"/>
        <end position="392"/>
    </location>
</feature>
<proteinExistence type="predicted"/>
<dbReference type="FunFam" id="2.40.10.10:FF:000146">
    <property type="entry name" value="Serine protease 53"/>
    <property type="match status" value="1"/>
</dbReference>
<dbReference type="InterPro" id="IPR001314">
    <property type="entry name" value="Peptidase_S1A"/>
</dbReference>
<dbReference type="eggNOG" id="KOG3627">
    <property type="taxonomic scope" value="Eukaryota"/>
</dbReference>
<dbReference type="InterPro" id="IPR001254">
    <property type="entry name" value="Trypsin_dom"/>
</dbReference>
<evidence type="ECO:0000256" key="7">
    <source>
        <dbReference type="ARBA" id="ARBA00023145"/>
    </source>
</evidence>
<evidence type="ECO:0000256" key="5">
    <source>
        <dbReference type="ARBA" id="ARBA00022801"/>
    </source>
</evidence>
<dbReference type="GO" id="GO:0005576">
    <property type="term" value="C:extracellular region"/>
    <property type="evidence" value="ECO:0007669"/>
    <property type="project" value="UniProtKB-SubCell"/>
</dbReference>
<dbReference type="CDD" id="cd00190">
    <property type="entry name" value="Tryp_SPc"/>
    <property type="match status" value="1"/>
</dbReference>
<dbReference type="GO" id="GO:0004252">
    <property type="term" value="F:serine-type endopeptidase activity"/>
    <property type="evidence" value="ECO:0007669"/>
    <property type="project" value="InterPro"/>
</dbReference>
<evidence type="ECO:0000256" key="1">
    <source>
        <dbReference type="ARBA" id="ARBA00004613"/>
    </source>
</evidence>
<evidence type="ECO:0000259" key="9">
    <source>
        <dbReference type="PROSITE" id="PS50240"/>
    </source>
</evidence>
<evidence type="ECO:0000313" key="11">
    <source>
        <dbReference type="Proteomes" id="UP000001070"/>
    </source>
</evidence>
<dbReference type="InterPro" id="IPR018114">
    <property type="entry name" value="TRYPSIN_HIS"/>
</dbReference>
<organism evidence="11">
    <name type="scientific">Drosophila grimshawi</name>
    <name type="common">Hawaiian fruit fly</name>
    <name type="synonym">Idiomyia grimshawi</name>
    <dbReference type="NCBI Taxonomy" id="7222"/>
    <lineage>
        <taxon>Eukaryota</taxon>
        <taxon>Metazoa</taxon>
        <taxon>Ecdysozoa</taxon>
        <taxon>Arthropoda</taxon>
        <taxon>Hexapoda</taxon>
        <taxon>Insecta</taxon>
        <taxon>Pterygota</taxon>
        <taxon>Neoptera</taxon>
        <taxon>Endopterygota</taxon>
        <taxon>Diptera</taxon>
        <taxon>Brachycera</taxon>
        <taxon>Muscomorpha</taxon>
        <taxon>Ephydroidea</taxon>
        <taxon>Drosophilidae</taxon>
        <taxon>Drosophila</taxon>
        <taxon>Hawaiian Drosophila</taxon>
    </lineage>
</organism>
<evidence type="ECO:0000256" key="6">
    <source>
        <dbReference type="ARBA" id="ARBA00022825"/>
    </source>
</evidence>
<dbReference type="EMBL" id="CH916384">
    <property type="protein sequence ID" value="EDV91630.1"/>
    <property type="molecule type" value="Genomic_DNA"/>
</dbReference>
<keyword evidence="11" id="KW-1185">Reference proteome</keyword>
<dbReference type="PROSITE" id="PS50240">
    <property type="entry name" value="TRYPSIN_DOM"/>
    <property type="match status" value="1"/>
</dbReference>
<reference evidence="10 11" key="1">
    <citation type="journal article" date="2007" name="Nature">
        <title>Evolution of genes and genomes on the Drosophila phylogeny.</title>
        <authorList>
            <consortium name="Drosophila 12 Genomes Consortium"/>
            <person name="Clark A.G."/>
            <person name="Eisen M.B."/>
            <person name="Smith D.R."/>
            <person name="Bergman C.M."/>
            <person name="Oliver B."/>
            <person name="Markow T.A."/>
            <person name="Kaufman T.C."/>
            <person name="Kellis M."/>
            <person name="Gelbart W."/>
            <person name="Iyer V.N."/>
            <person name="Pollard D.A."/>
            <person name="Sackton T.B."/>
            <person name="Larracuente A.M."/>
            <person name="Singh N.D."/>
            <person name="Abad J.P."/>
            <person name="Abt D.N."/>
            <person name="Adryan B."/>
            <person name="Aguade M."/>
            <person name="Akashi H."/>
            <person name="Anderson W.W."/>
            <person name="Aquadro C.F."/>
            <person name="Ardell D.H."/>
            <person name="Arguello R."/>
            <person name="Artieri C.G."/>
            <person name="Barbash D.A."/>
            <person name="Barker D."/>
            <person name="Barsanti P."/>
            <person name="Batterham P."/>
            <person name="Batzoglou S."/>
            <person name="Begun D."/>
            <person name="Bhutkar A."/>
            <person name="Blanco E."/>
            <person name="Bosak S.A."/>
            <person name="Bradley R.K."/>
            <person name="Brand A.D."/>
            <person name="Brent M.R."/>
            <person name="Brooks A.N."/>
            <person name="Brown R.H."/>
            <person name="Butlin R.K."/>
            <person name="Caggese C."/>
            <person name="Calvi B.R."/>
            <person name="Bernardo de Carvalho A."/>
            <person name="Caspi A."/>
            <person name="Castrezana S."/>
            <person name="Celniker S.E."/>
            <person name="Chang J.L."/>
            <person name="Chapple C."/>
            <person name="Chatterji S."/>
            <person name="Chinwalla A."/>
            <person name="Civetta A."/>
            <person name="Clifton S.W."/>
            <person name="Comeron J.M."/>
            <person name="Costello J.C."/>
            <person name="Coyne J.A."/>
            <person name="Daub J."/>
            <person name="David R.G."/>
            <person name="Delcher A.L."/>
            <person name="Delehaunty K."/>
            <person name="Do C.B."/>
            <person name="Ebling H."/>
            <person name="Edwards K."/>
            <person name="Eickbush T."/>
            <person name="Evans J.D."/>
            <person name="Filipski A."/>
            <person name="Findeiss S."/>
            <person name="Freyhult E."/>
            <person name="Fulton L."/>
            <person name="Fulton R."/>
            <person name="Garcia A.C."/>
            <person name="Gardiner A."/>
            <person name="Garfield D.A."/>
            <person name="Garvin B.E."/>
            <person name="Gibson G."/>
            <person name="Gilbert D."/>
            <person name="Gnerre S."/>
            <person name="Godfrey J."/>
            <person name="Good R."/>
            <person name="Gotea V."/>
            <person name="Gravely B."/>
            <person name="Greenberg A.J."/>
            <person name="Griffiths-Jones S."/>
            <person name="Gross S."/>
            <person name="Guigo R."/>
            <person name="Gustafson E.A."/>
            <person name="Haerty W."/>
            <person name="Hahn M.W."/>
            <person name="Halligan D.L."/>
            <person name="Halpern A.L."/>
            <person name="Halter G.M."/>
            <person name="Han M.V."/>
            <person name="Heger A."/>
            <person name="Hillier L."/>
            <person name="Hinrichs A.S."/>
            <person name="Holmes I."/>
            <person name="Hoskins R.A."/>
            <person name="Hubisz M.J."/>
            <person name="Hultmark D."/>
            <person name="Huntley M.A."/>
            <person name="Jaffe D.B."/>
            <person name="Jagadeeshan S."/>
            <person name="Jeck W.R."/>
            <person name="Johnson J."/>
            <person name="Jones C.D."/>
            <person name="Jordan W.C."/>
            <person name="Karpen G.H."/>
            <person name="Kataoka E."/>
            <person name="Keightley P.D."/>
            <person name="Kheradpour P."/>
            <person name="Kirkness E.F."/>
            <person name="Koerich L.B."/>
            <person name="Kristiansen K."/>
            <person name="Kudrna D."/>
            <person name="Kulathinal R.J."/>
            <person name="Kumar S."/>
            <person name="Kwok R."/>
            <person name="Lander E."/>
            <person name="Langley C.H."/>
            <person name="Lapoint R."/>
            <person name="Lazzaro B.P."/>
            <person name="Lee S.J."/>
            <person name="Levesque L."/>
            <person name="Li R."/>
            <person name="Lin C.F."/>
            <person name="Lin M.F."/>
            <person name="Lindblad-Toh K."/>
            <person name="Llopart A."/>
            <person name="Long M."/>
            <person name="Low L."/>
            <person name="Lozovsky E."/>
            <person name="Lu J."/>
            <person name="Luo M."/>
            <person name="Machado C.A."/>
            <person name="Makalowski W."/>
            <person name="Marzo M."/>
            <person name="Matsuda M."/>
            <person name="Matzkin L."/>
            <person name="McAllister B."/>
            <person name="McBride C.S."/>
            <person name="McKernan B."/>
            <person name="McKernan K."/>
            <person name="Mendez-Lago M."/>
            <person name="Minx P."/>
            <person name="Mollenhauer M.U."/>
            <person name="Montooth K."/>
            <person name="Mount S.M."/>
            <person name="Mu X."/>
            <person name="Myers E."/>
            <person name="Negre B."/>
            <person name="Newfeld S."/>
            <person name="Nielsen R."/>
            <person name="Noor M.A."/>
            <person name="O'Grady P."/>
            <person name="Pachter L."/>
            <person name="Papaceit M."/>
            <person name="Parisi M.J."/>
            <person name="Parisi M."/>
            <person name="Parts L."/>
            <person name="Pedersen J.S."/>
            <person name="Pesole G."/>
            <person name="Phillippy A.M."/>
            <person name="Ponting C.P."/>
            <person name="Pop M."/>
            <person name="Porcelli D."/>
            <person name="Powell J.R."/>
            <person name="Prohaska S."/>
            <person name="Pruitt K."/>
            <person name="Puig M."/>
            <person name="Quesneville H."/>
            <person name="Ram K.R."/>
            <person name="Rand D."/>
            <person name="Rasmussen M.D."/>
            <person name="Reed L.K."/>
            <person name="Reenan R."/>
            <person name="Reily A."/>
            <person name="Remington K.A."/>
            <person name="Rieger T.T."/>
            <person name="Ritchie M.G."/>
            <person name="Robin C."/>
            <person name="Rogers Y.H."/>
            <person name="Rohde C."/>
            <person name="Rozas J."/>
            <person name="Rubenfield M.J."/>
            <person name="Ruiz A."/>
            <person name="Russo S."/>
            <person name="Salzberg S.L."/>
            <person name="Sanchez-Gracia A."/>
            <person name="Saranga D.J."/>
            <person name="Sato H."/>
            <person name="Schaeffer S.W."/>
            <person name="Schatz M.C."/>
            <person name="Schlenke T."/>
            <person name="Schwartz R."/>
            <person name="Segarra C."/>
            <person name="Singh R.S."/>
            <person name="Sirot L."/>
            <person name="Sirota M."/>
            <person name="Sisneros N.B."/>
            <person name="Smith C.D."/>
            <person name="Smith T.F."/>
            <person name="Spieth J."/>
            <person name="Stage D.E."/>
            <person name="Stark A."/>
            <person name="Stephan W."/>
            <person name="Strausberg R.L."/>
            <person name="Strempel S."/>
            <person name="Sturgill D."/>
            <person name="Sutton G."/>
            <person name="Sutton G.G."/>
            <person name="Tao W."/>
            <person name="Teichmann S."/>
            <person name="Tobari Y.N."/>
            <person name="Tomimura Y."/>
            <person name="Tsolas J.M."/>
            <person name="Valente V.L."/>
            <person name="Venter E."/>
            <person name="Venter J.C."/>
            <person name="Vicario S."/>
            <person name="Vieira F.G."/>
            <person name="Vilella A.J."/>
            <person name="Villasante A."/>
            <person name="Walenz B."/>
            <person name="Wang J."/>
            <person name="Wasserman M."/>
            <person name="Watts T."/>
            <person name="Wilson D."/>
            <person name="Wilson R.K."/>
            <person name="Wing R.A."/>
            <person name="Wolfner M.F."/>
            <person name="Wong A."/>
            <person name="Wong G.K."/>
            <person name="Wu C.I."/>
            <person name="Wu G."/>
            <person name="Yamamoto D."/>
            <person name="Yang H.P."/>
            <person name="Yang S.P."/>
            <person name="Yorke J.A."/>
            <person name="Yoshida K."/>
            <person name="Zdobnov E."/>
            <person name="Zhang P."/>
            <person name="Zhang Y."/>
            <person name="Zimin A.V."/>
            <person name="Baldwin J."/>
            <person name="Abdouelleil A."/>
            <person name="Abdulkadir J."/>
            <person name="Abebe A."/>
            <person name="Abera B."/>
            <person name="Abreu J."/>
            <person name="Acer S.C."/>
            <person name="Aftuck L."/>
            <person name="Alexander A."/>
            <person name="An P."/>
            <person name="Anderson E."/>
            <person name="Anderson S."/>
            <person name="Arachi H."/>
            <person name="Azer M."/>
            <person name="Bachantsang P."/>
            <person name="Barry A."/>
            <person name="Bayul T."/>
            <person name="Berlin A."/>
            <person name="Bessette D."/>
            <person name="Bloom T."/>
            <person name="Blye J."/>
            <person name="Boguslavskiy L."/>
            <person name="Bonnet C."/>
            <person name="Boukhgalter B."/>
            <person name="Bourzgui I."/>
            <person name="Brown A."/>
            <person name="Cahill P."/>
            <person name="Channer S."/>
            <person name="Cheshatsang Y."/>
            <person name="Chuda L."/>
            <person name="Citroen M."/>
            <person name="Collymore A."/>
            <person name="Cooke P."/>
            <person name="Costello M."/>
            <person name="D'Aco K."/>
            <person name="Daza R."/>
            <person name="De Haan G."/>
            <person name="DeGray S."/>
            <person name="DeMaso C."/>
            <person name="Dhargay N."/>
            <person name="Dooley K."/>
            <person name="Dooley E."/>
            <person name="Doricent M."/>
            <person name="Dorje P."/>
            <person name="Dorjee K."/>
            <person name="Dupes A."/>
            <person name="Elong R."/>
            <person name="Falk J."/>
            <person name="Farina A."/>
            <person name="Faro S."/>
            <person name="Ferguson D."/>
            <person name="Fisher S."/>
            <person name="Foley C.D."/>
            <person name="Franke A."/>
            <person name="Friedrich D."/>
            <person name="Gadbois L."/>
            <person name="Gearin G."/>
            <person name="Gearin C.R."/>
            <person name="Giannoukos G."/>
            <person name="Goode T."/>
            <person name="Graham J."/>
            <person name="Grandbois E."/>
            <person name="Grewal S."/>
            <person name="Gyaltsen K."/>
            <person name="Hafez N."/>
            <person name="Hagos B."/>
            <person name="Hall J."/>
            <person name="Henson C."/>
            <person name="Hollinger A."/>
            <person name="Honan T."/>
            <person name="Huard M.D."/>
            <person name="Hughes L."/>
            <person name="Hurhula B."/>
            <person name="Husby M.E."/>
            <person name="Kamat A."/>
            <person name="Kanga B."/>
            <person name="Kashin S."/>
            <person name="Khazanovich D."/>
            <person name="Kisner P."/>
            <person name="Lance K."/>
            <person name="Lara M."/>
            <person name="Lee W."/>
            <person name="Lennon N."/>
            <person name="Letendre F."/>
            <person name="LeVine R."/>
            <person name="Lipovsky A."/>
            <person name="Liu X."/>
            <person name="Liu J."/>
            <person name="Liu S."/>
            <person name="Lokyitsang T."/>
            <person name="Lokyitsang Y."/>
            <person name="Lubonja R."/>
            <person name="Lui A."/>
            <person name="MacDonald P."/>
            <person name="Magnisalis V."/>
            <person name="Maru K."/>
            <person name="Matthews C."/>
            <person name="McCusker W."/>
            <person name="McDonough S."/>
            <person name="Mehta T."/>
            <person name="Meldrim J."/>
            <person name="Meneus L."/>
            <person name="Mihai O."/>
            <person name="Mihalev A."/>
            <person name="Mihova T."/>
            <person name="Mittelman R."/>
            <person name="Mlenga V."/>
            <person name="Montmayeur A."/>
            <person name="Mulrain L."/>
            <person name="Navidi A."/>
            <person name="Naylor J."/>
            <person name="Negash T."/>
            <person name="Nguyen T."/>
            <person name="Nguyen N."/>
            <person name="Nicol R."/>
            <person name="Norbu C."/>
            <person name="Norbu N."/>
            <person name="Novod N."/>
            <person name="O'Neill B."/>
            <person name="Osman S."/>
            <person name="Markiewicz E."/>
            <person name="Oyono O.L."/>
            <person name="Patti C."/>
            <person name="Phunkhang P."/>
            <person name="Pierre F."/>
            <person name="Priest M."/>
            <person name="Raghuraman S."/>
            <person name="Rege F."/>
            <person name="Reyes R."/>
            <person name="Rise C."/>
            <person name="Rogov P."/>
            <person name="Ross K."/>
            <person name="Ryan E."/>
            <person name="Settipalli S."/>
            <person name="Shea T."/>
            <person name="Sherpa N."/>
            <person name="Shi L."/>
            <person name="Shih D."/>
            <person name="Sparrow T."/>
            <person name="Spaulding J."/>
            <person name="Stalker J."/>
            <person name="Stange-Thomann N."/>
            <person name="Stavropoulos S."/>
            <person name="Stone C."/>
            <person name="Strader C."/>
            <person name="Tesfaye S."/>
            <person name="Thomson T."/>
            <person name="Thoulutsang Y."/>
            <person name="Thoulutsang D."/>
            <person name="Topham K."/>
            <person name="Topping I."/>
            <person name="Tsamla T."/>
            <person name="Vassiliev H."/>
            <person name="Vo A."/>
            <person name="Wangchuk T."/>
            <person name="Wangdi T."/>
            <person name="Weiand M."/>
            <person name="Wilkinson J."/>
            <person name="Wilson A."/>
            <person name="Yadav S."/>
            <person name="Young G."/>
            <person name="Yu Q."/>
            <person name="Zembek L."/>
            <person name="Zhong D."/>
            <person name="Zimmer A."/>
            <person name="Zwirko Z."/>
            <person name="Jaffe D.B."/>
            <person name="Alvarez P."/>
            <person name="Brockman W."/>
            <person name="Butler J."/>
            <person name="Chin C."/>
            <person name="Gnerre S."/>
            <person name="Grabherr M."/>
            <person name="Kleber M."/>
            <person name="Mauceli E."/>
            <person name="MacCallum I."/>
        </authorList>
    </citation>
    <scope>NUCLEOTIDE SEQUENCE [LARGE SCALE GENOMIC DNA]</scope>
    <source>
        <strain evidence="11">Tucson 15287-2541.00</strain>
    </source>
</reference>
<dbReference type="SMR" id="B4K028"/>
<evidence type="ECO:0000256" key="3">
    <source>
        <dbReference type="ARBA" id="ARBA00022670"/>
    </source>
</evidence>
<dbReference type="GO" id="GO:0006508">
    <property type="term" value="P:proteolysis"/>
    <property type="evidence" value="ECO:0007669"/>
    <property type="project" value="UniProtKB-KW"/>
</dbReference>
<keyword evidence="6" id="KW-0720">Serine protease</keyword>
<dbReference type="SMART" id="SM00020">
    <property type="entry name" value="Tryp_SPc"/>
    <property type="match status" value="1"/>
</dbReference>